<dbReference type="OrthoDB" id="7068289at2"/>
<sequence>MKIKTIIHPAEEGGYWAEVPALPGCITEGDTIEEVMANLKDAIEGWLDVANSRNANESTAQVVEIAI</sequence>
<dbReference type="SUPFAM" id="SSF143100">
    <property type="entry name" value="TTHA1013/TTHA0281-like"/>
    <property type="match status" value="1"/>
</dbReference>
<gene>
    <name evidence="2" type="ORF">BWI75_11415</name>
</gene>
<dbReference type="PANTHER" id="PTHR34504:SF2">
    <property type="entry name" value="UPF0150 PROTEIN SSL0259"/>
    <property type="match status" value="1"/>
</dbReference>
<dbReference type="InterPro" id="IPR031807">
    <property type="entry name" value="HicB-like"/>
</dbReference>
<comment type="caution">
    <text evidence="2">The sequence shown here is derived from an EMBL/GenBank/DDBJ whole genome shotgun (WGS) entry which is preliminary data.</text>
</comment>
<feature type="domain" description="HicB-like antitoxin of toxin-antitoxin system" evidence="1">
    <location>
        <begin position="6"/>
        <end position="62"/>
    </location>
</feature>
<keyword evidence="3" id="KW-1185">Reference proteome</keyword>
<evidence type="ECO:0000259" key="1">
    <source>
        <dbReference type="Pfam" id="PF15919"/>
    </source>
</evidence>
<proteinExistence type="predicted"/>
<dbReference type="AlphaFoldDB" id="A0A6N8FXR6"/>
<protein>
    <submittedName>
        <fullName evidence="2">HicB family protein</fullName>
    </submittedName>
</protein>
<dbReference type="EMBL" id="NAPY01000015">
    <property type="protein sequence ID" value="MUL36937.1"/>
    <property type="molecule type" value="Genomic_DNA"/>
</dbReference>
<dbReference type="RefSeq" id="WP_105218592.1">
    <property type="nucleotide sequence ID" value="NZ_CAWNSU010000128.1"/>
</dbReference>
<reference evidence="2 3" key="1">
    <citation type="journal article" date="2019" name="Front. Microbiol.">
        <title>Genomic Features for Desiccation Tolerance and Sugar Biosynthesis in the Extremophile Gloeocapsopsis sp. UTEX B3054.</title>
        <authorList>
            <person name="Urrejola C."/>
            <person name="Alcorta J."/>
            <person name="Salas L."/>
            <person name="Vasquez M."/>
            <person name="Polz M.F."/>
            <person name="Vicuna R."/>
            <person name="Diez B."/>
        </authorList>
    </citation>
    <scope>NUCLEOTIDE SEQUENCE [LARGE SCALE GENOMIC DNA]</scope>
    <source>
        <strain evidence="2 3">1H9</strain>
    </source>
</reference>
<dbReference type="PANTHER" id="PTHR34504">
    <property type="entry name" value="ANTITOXIN HICB"/>
    <property type="match status" value="1"/>
</dbReference>
<dbReference type="InterPro" id="IPR051404">
    <property type="entry name" value="TA_system_antitoxin"/>
</dbReference>
<organism evidence="2 3">
    <name type="scientific">Gloeocapsopsis dulcis AAB1 = 1H9</name>
    <dbReference type="NCBI Taxonomy" id="1433147"/>
    <lineage>
        <taxon>Bacteria</taxon>
        <taxon>Bacillati</taxon>
        <taxon>Cyanobacteriota</taxon>
        <taxon>Cyanophyceae</taxon>
        <taxon>Oscillatoriophycideae</taxon>
        <taxon>Chroococcales</taxon>
        <taxon>Chroococcaceae</taxon>
        <taxon>Gloeocapsopsis</taxon>
        <taxon>Gloeocapsopsis dulcis</taxon>
    </lineage>
</organism>
<dbReference type="Proteomes" id="UP000441797">
    <property type="component" value="Unassembled WGS sequence"/>
</dbReference>
<evidence type="ECO:0000313" key="3">
    <source>
        <dbReference type="Proteomes" id="UP000441797"/>
    </source>
</evidence>
<evidence type="ECO:0000313" key="2">
    <source>
        <dbReference type="EMBL" id="MUL36937.1"/>
    </source>
</evidence>
<accession>A0A6N8FXR6</accession>
<dbReference type="Pfam" id="PF15919">
    <property type="entry name" value="HicB_lk_antitox"/>
    <property type="match status" value="1"/>
</dbReference>
<dbReference type="Gene3D" id="3.30.160.250">
    <property type="match status" value="1"/>
</dbReference>
<name>A0A6N8FXR6_9CHRO</name>
<dbReference type="InterPro" id="IPR035069">
    <property type="entry name" value="TTHA1013/TTHA0281-like"/>
</dbReference>